<proteinExistence type="predicted"/>
<evidence type="ECO:0000256" key="1">
    <source>
        <dbReference type="SAM" id="MobiDB-lite"/>
    </source>
</evidence>
<dbReference type="Proteomes" id="UP001296104">
    <property type="component" value="Unassembled WGS sequence"/>
</dbReference>
<evidence type="ECO:0000313" key="2">
    <source>
        <dbReference type="EMBL" id="CAK4034561.1"/>
    </source>
</evidence>
<reference evidence="2" key="1">
    <citation type="submission" date="2023-11" db="EMBL/GenBank/DDBJ databases">
        <authorList>
            <person name="Alioto T."/>
            <person name="Alioto T."/>
            <person name="Gomez Garrido J."/>
        </authorList>
    </citation>
    <scope>NUCLEOTIDE SEQUENCE</scope>
</reference>
<dbReference type="EMBL" id="CAVMBE010000123">
    <property type="protein sequence ID" value="CAK4034561.1"/>
    <property type="molecule type" value="Genomic_DNA"/>
</dbReference>
<evidence type="ECO:0000313" key="3">
    <source>
        <dbReference type="Proteomes" id="UP001296104"/>
    </source>
</evidence>
<gene>
    <name evidence="2" type="ORF">LECACI_7A009719</name>
</gene>
<keyword evidence="3" id="KW-1185">Reference proteome</keyword>
<accession>A0AAI8Z8U0</accession>
<organism evidence="2 3">
    <name type="scientific">Lecanosticta acicola</name>
    <dbReference type="NCBI Taxonomy" id="111012"/>
    <lineage>
        <taxon>Eukaryota</taxon>
        <taxon>Fungi</taxon>
        <taxon>Dikarya</taxon>
        <taxon>Ascomycota</taxon>
        <taxon>Pezizomycotina</taxon>
        <taxon>Dothideomycetes</taxon>
        <taxon>Dothideomycetidae</taxon>
        <taxon>Mycosphaerellales</taxon>
        <taxon>Mycosphaerellaceae</taxon>
        <taxon>Lecanosticta</taxon>
    </lineage>
</organism>
<comment type="caution">
    <text evidence="2">The sequence shown here is derived from an EMBL/GenBank/DDBJ whole genome shotgun (WGS) entry which is preliminary data.</text>
</comment>
<feature type="region of interest" description="Disordered" evidence="1">
    <location>
        <begin position="61"/>
        <end position="100"/>
    </location>
</feature>
<feature type="compositionally biased region" description="Basic and acidic residues" evidence="1">
    <location>
        <begin position="61"/>
        <end position="78"/>
    </location>
</feature>
<dbReference type="AlphaFoldDB" id="A0AAI8Z8U0"/>
<protein>
    <submittedName>
        <fullName evidence="2">Uncharacterized protein</fullName>
    </submittedName>
</protein>
<name>A0AAI8Z8U0_9PEZI</name>
<sequence>MPDITSTGSKNTEVQHNISSATGHRVRALPMHKQVRNAVTNVLLQKGSGDLFSGMKEYKRDSENLAQQQRRESLKDMSAKPQGGFLSNMWNSTFREPEKK</sequence>